<dbReference type="AlphaFoldDB" id="A0A345E5V8"/>
<feature type="domain" description="DUF7344" evidence="2">
    <location>
        <begin position="51"/>
        <end position="78"/>
    </location>
</feature>
<protein>
    <submittedName>
        <fullName evidence="3">ArsR family transcriptional regulator</fullName>
    </submittedName>
</protein>
<dbReference type="EMBL" id="CP031150">
    <property type="protein sequence ID" value="AXG07580.1"/>
    <property type="molecule type" value="Genomic_DNA"/>
</dbReference>
<accession>A0A345E5V8</accession>
<dbReference type="Proteomes" id="UP000253273">
    <property type="component" value="Chromosome"/>
</dbReference>
<dbReference type="OrthoDB" id="247722at2157"/>
<keyword evidence="4" id="KW-1185">Reference proteome</keyword>
<reference evidence="3 4" key="1">
    <citation type="submission" date="2018-07" db="EMBL/GenBank/DDBJ databases">
        <title>Genome sequences of Haloplanus sp. CBA1113.</title>
        <authorList>
            <person name="Kim Y.B."/>
            <person name="Roh S.W."/>
        </authorList>
    </citation>
    <scope>NUCLEOTIDE SEQUENCE [LARGE SCALE GENOMIC DNA]</scope>
    <source>
        <strain evidence="3 4">CBA1113</strain>
    </source>
</reference>
<evidence type="ECO:0000313" key="4">
    <source>
        <dbReference type="Proteomes" id="UP000253273"/>
    </source>
</evidence>
<dbReference type="KEGG" id="haj:DU500_14715"/>
<feature type="region of interest" description="Disordered" evidence="1">
    <location>
        <begin position="108"/>
        <end position="127"/>
    </location>
</feature>
<name>A0A345E5V8_9EURY</name>
<gene>
    <name evidence="3" type="ORF">DU500_14715</name>
</gene>
<organism evidence="3 4">
    <name type="scientific">Haloplanus rubicundus</name>
    <dbReference type="NCBI Taxonomy" id="1547898"/>
    <lineage>
        <taxon>Archaea</taxon>
        <taxon>Methanobacteriati</taxon>
        <taxon>Methanobacteriota</taxon>
        <taxon>Stenosarchaea group</taxon>
        <taxon>Halobacteria</taxon>
        <taxon>Halobacteriales</taxon>
        <taxon>Haloferacaceae</taxon>
        <taxon>Haloplanus</taxon>
    </lineage>
</organism>
<proteinExistence type="predicted"/>
<dbReference type="GeneID" id="37284662"/>
<sequence length="127" mass="14357">MTPPGPDIYEALVHPYRRRLLLAMLRADDHGVAYPNPLEFAPVVQGDPGRSRRIAMAHTHLPKLDDMGIVEWDREAEELSKGPTWDELEPLLRWMAKNRDELPEGWLPEEAIDYDASDDAAGTPSES</sequence>
<evidence type="ECO:0000259" key="2">
    <source>
        <dbReference type="Pfam" id="PF24035"/>
    </source>
</evidence>
<evidence type="ECO:0000313" key="3">
    <source>
        <dbReference type="EMBL" id="AXG07580.1"/>
    </source>
</evidence>
<evidence type="ECO:0000256" key="1">
    <source>
        <dbReference type="SAM" id="MobiDB-lite"/>
    </source>
</evidence>
<dbReference type="InterPro" id="IPR055768">
    <property type="entry name" value="DUF7344"/>
</dbReference>
<dbReference type="Pfam" id="PF24035">
    <property type="entry name" value="DUF7344"/>
    <property type="match status" value="1"/>
</dbReference>
<dbReference type="RefSeq" id="WP_114586705.1">
    <property type="nucleotide sequence ID" value="NZ_CP031150.1"/>
</dbReference>